<protein>
    <submittedName>
        <fullName evidence="1">Uncharacterized protein</fullName>
    </submittedName>
</protein>
<organism evidence="1 2">
    <name type="scientific">Streptococcus downei MFe28</name>
    <dbReference type="NCBI Taxonomy" id="764290"/>
    <lineage>
        <taxon>Bacteria</taxon>
        <taxon>Bacillati</taxon>
        <taxon>Bacillota</taxon>
        <taxon>Bacilli</taxon>
        <taxon>Lactobacillales</taxon>
        <taxon>Streptococcaceae</taxon>
        <taxon>Streptococcus</taxon>
    </lineage>
</organism>
<gene>
    <name evidence="1" type="ORF">NCTC11391_00236</name>
</gene>
<sequence>MRWEKWQGMKVHQEIFIPLAFCEVKPSPALLRKN</sequence>
<accession>A0A380JB11</accession>
<dbReference type="Proteomes" id="UP000254082">
    <property type="component" value="Unassembled WGS sequence"/>
</dbReference>
<proteinExistence type="predicted"/>
<dbReference type="EMBL" id="UHFA01000002">
    <property type="protein sequence ID" value="SUN35258.1"/>
    <property type="molecule type" value="Genomic_DNA"/>
</dbReference>
<evidence type="ECO:0000313" key="2">
    <source>
        <dbReference type="Proteomes" id="UP000254082"/>
    </source>
</evidence>
<keyword evidence="2" id="KW-1185">Reference proteome</keyword>
<name>A0A380JB11_STRDO</name>
<dbReference type="AlphaFoldDB" id="A0A380JB11"/>
<reference evidence="1 2" key="1">
    <citation type="submission" date="2018-06" db="EMBL/GenBank/DDBJ databases">
        <authorList>
            <consortium name="Pathogen Informatics"/>
            <person name="Doyle S."/>
        </authorList>
    </citation>
    <scope>NUCLEOTIDE SEQUENCE [LARGE SCALE GENOMIC DNA]</scope>
    <source>
        <strain evidence="2">NCTC 11391</strain>
    </source>
</reference>
<evidence type="ECO:0000313" key="1">
    <source>
        <dbReference type="EMBL" id="SUN35258.1"/>
    </source>
</evidence>